<dbReference type="PROSITE" id="PS00356">
    <property type="entry name" value="HTH_LACI_1"/>
    <property type="match status" value="1"/>
</dbReference>
<dbReference type="EMBL" id="JWLZ01000154">
    <property type="protein sequence ID" value="KHT63611.1"/>
    <property type="molecule type" value="Genomic_DNA"/>
</dbReference>
<dbReference type="CDD" id="cd06288">
    <property type="entry name" value="PBP1_sucrose_transcription_regulator"/>
    <property type="match status" value="1"/>
</dbReference>
<reference evidence="5 6" key="1">
    <citation type="submission" date="2014-12" db="EMBL/GenBank/DDBJ databases">
        <title>Genome sequencing of Photobacterium gaetbulicola AD005a.</title>
        <authorList>
            <person name="Adrian T.G.S."/>
            <person name="Chan K.G."/>
        </authorList>
    </citation>
    <scope>NUCLEOTIDE SEQUENCE [LARGE SCALE GENOMIC DNA]</scope>
    <source>
        <strain evidence="5 6">AD005a</strain>
    </source>
</reference>
<dbReference type="InterPro" id="IPR000843">
    <property type="entry name" value="HTH_LacI"/>
</dbReference>
<dbReference type="Pfam" id="PF00356">
    <property type="entry name" value="LacI"/>
    <property type="match status" value="1"/>
</dbReference>
<evidence type="ECO:0000256" key="2">
    <source>
        <dbReference type="ARBA" id="ARBA00023125"/>
    </source>
</evidence>
<evidence type="ECO:0000313" key="6">
    <source>
        <dbReference type="Proteomes" id="UP000031278"/>
    </source>
</evidence>
<dbReference type="PANTHER" id="PTHR30146">
    <property type="entry name" value="LACI-RELATED TRANSCRIPTIONAL REPRESSOR"/>
    <property type="match status" value="1"/>
</dbReference>
<proteinExistence type="predicted"/>
<dbReference type="Proteomes" id="UP000031278">
    <property type="component" value="Unassembled WGS sequence"/>
</dbReference>
<accession>A0A0B9GY05</accession>
<dbReference type="SUPFAM" id="SSF47413">
    <property type="entry name" value="lambda repressor-like DNA-binding domains"/>
    <property type="match status" value="1"/>
</dbReference>
<organism evidence="5 6">
    <name type="scientific">Photobacterium gaetbulicola</name>
    <dbReference type="NCBI Taxonomy" id="1295392"/>
    <lineage>
        <taxon>Bacteria</taxon>
        <taxon>Pseudomonadati</taxon>
        <taxon>Pseudomonadota</taxon>
        <taxon>Gammaproteobacteria</taxon>
        <taxon>Vibrionales</taxon>
        <taxon>Vibrionaceae</taxon>
        <taxon>Photobacterium</taxon>
    </lineage>
</organism>
<dbReference type="GO" id="GO:0000976">
    <property type="term" value="F:transcription cis-regulatory region binding"/>
    <property type="evidence" value="ECO:0007669"/>
    <property type="project" value="TreeGrafter"/>
</dbReference>
<dbReference type="AlphaFoldDB" id="A0A0B9GY05"/>
<dbReference type="Gene3D" id="3.40.50.2300">
    <property type="match status" value="2"/>
</dbReference>
<dbReference type="InterPro" id="IPR028082">
    <property type="entry name" value="Peripla_BP_I"/>
</dbReference>
<dbReference type="SMART" id="SM00354">
    <property type="entry name" value="HTH_LACI"/>
    <property type="match status" value="1"/>
</dbReference>
<evidence type="ECO:0000313" key="5">
    <source>
        <dbReference type="EMBL" id="KHT63611.1"/>
    </source>
</evidence>
<evidence type="ECO:0000256" key="3">
    <source>
        <dbReference type="ARBA" id="ARBA00023163"/>
    </source>
</evidence>
<dbReference type="Gene3D" id="1.10.260.40">
    <property type="entry name" value="lambda repressor-like DNA-binding domains"/>
    <property type="match status" value="1"/>
</dbReference>
<feature type="domain" description="HTH lacI-type" evidence="4">
    <location>
        <begin position="7"/>
        <end position="63"/>
    </location>
</feature>
<dbReference type="InterPro" id="IPR010982">
    <property type="entry name" value="Lambda_DNA-bd_dom_sf"/>
</dbReference>
<protein>
    <submittedName>
        <fullName evidence="5">LacI family transcriptional regulator</fullName>
    </submittedName>
</protein>
<dbReference type="SUPFAM" id="SSF53822">
    <property type="entry name" value="Periplasmic binding protein-like I"/>
    <property type="match status" value="1"/>
</dbReference>
<dbReference type="InterPro" id="IPR046335">
    <property type="entry name" value="LacI/GalR-like_sensor"/>
</dbReference>
<name>A0A0B9GY05_9GAMM</name>
<gene>
    <name evidence="5" type="ORF">RJ45_11305</name>
</gene>
<dbReference type="Pfam" id="PF13377">
    <property type="entry name" value="Peripla_BP_3"/>
    <property type="match status" value="1"/>
</dbReference>
<dbReference type="PANTHER" id="PTHR30146:SF145">
    <property type="entry name" value="RIBOSE OPERON REPRESSOR"/>
    <property type="match status" value="1"/>
</dbReference>
<dbReference type="PROSITE" id="PS50932">
    <property type="entry name" value="HTH_LACI_2"/>
    <property type="match status" value="1"/>
</dbReference>
<sequence>MSIKKRITMRDIASAAGVSQPTVSLVLNGSQSIKLAEATKKKVLDAAKKLGYEHKRASHSKGRPKKIALVINGLNHYDPFIEAVNAAREAAWQQDRVLVTFDYSNDKLLAAQIQNEIEQGEYDGLIYASSMTRSLSPNISIDAPTVLLNCYSKDHADLPSILPADKLGAYKVTEHLLAQGYHRIGMICGEKWMDASTDRLNGYRQALINNDIIPDEALVKEGNWSLKEAHQQTLALLDLPNPPEAIFIGSDYMAIGCYQAIAERGLSIPGDIALVSFDNQQVASEFTPGLTSVELPYSDMGRQSVETLIELVNKQPLMSPTIKVEGDVIVRESSVRQ</sequence>
<evidence type="ECO:0000259" key="4">
    <source>
        <dbReference type="PROSITE" id="PS50932"/>
    </source>
</evidence>
<keyword evidence="2" id="KW-0238">DNA-binding</keyword>
<evidence type="ECO:0000256" key="1">
    <source>
        <dbReference type="ARBA" id="ARBA00023015"/>
    </source>
</evidence>
<keyword evidence="3" id="KW-0804">Transcription</keyword>
<dbReference type="CDD" id="cd01392">
    <property type="entry name" value="HTH_LacI"/>
    <property type="match status" value="1"/>
</dbReference>
<dbReference type="GO" id="GO:0003700">
    <property type="term" value="F:DNA-binding transcription factor activity"/>
    <property type="evidence" value="ECO:0007669"/>
    <property type="project" value="TreeGrafter"/>
</dbReference>
<comment type="caution">
    <text evidence="5">The sequence shown here is derived from an EMBL/GenBank/DDBJ whole genome shotgun (WGS) entry which is preliminary data.</text>
</comment>
<keyword evidence="1" id="KW-0805">Transcription regulation</keyword>
<dbReference type="RefSeq" id="WP_039461604.1">
    <property type="nucleotide sequence ID" value="NZ_JWLZ01000154.1"/>
</dbReference>